<proteinExistence type="predicted"/>
<organism evidence="2 3">
    <name type="scientific">Stemphylium lycopersici</name>
    <name type="common">Tomato gray leaf spot disease fungus</name>
    <name type="synonym">Thyrospora lycopersici</name>
    <dbReference type="NCBI Taxonomy" id="183478"/>
    <lineage>
        <taxon>Eukaryota</taxon>
        <taxon>Fungi</taxon>
        <taxon>Dikarya</taxon>
        <taxon>Ascomycota</taxon>
        <taxon>Pezizomycotina</taxon>
        <taxon>Dothideomycetes</taxon>
        <taxon>Pleosporomycetidae</taxon>
        <taxon>Pleosporales</taxon>
        <taxon>Pleosporineae</taxon>
        <taxon>Pleosporaceae</taxon>
        <taxon>Stemphylium</taxon>
    </lineage>
</organism>
<protein>
    <submittedName>
        <fullName evidence="2">Uncharacterized protein</fullName>
    </submittedName>
</protein>
<accession>A0A364MZG3</accession>
<evidence type="ECO:0000313" key="3">
    <source>
        <dbReference type="Proteomes" id="UP000249619"/>
    </source>
</evidence>
<reference evidence="3" key="1">
    <citation type="submission" date="2018-05" db="EMBL/GenBank/DDBJ databases">
        <title>Draft genome sequence of Stemphylium lycopersici strain CIDEFI 213.</title>
        <authorList>
            <person name="Medina R."/>
            <person name="Franco M.E.E."/>
            <person name="Lucentini C.G."/>
            <person name="Saparrat M.C.N."/>
            <person name="Balatti P.A."/>
        </authorList>
    </citation>
    <scope>NUCLEOTIDE SEQUENCE [LARGE SCALE GENOMIC DNA]</scope>
    <source>
        <strain evidence="3">CIDEFI 213</strain>
    </source>
</reference>
<keyword evidence="3" id="KW-1185">Reference proteome</keyword>
<feature type="compositionally biased region" description="Polar residues" evidence="1">
    <location>
        <begin position="463"/>
        <end position="474"/>
    </location>
</feature>
<feature type="region of interest" description="Disordered" evidence="1">
    <location>
        <begin position="454"/>
        <end position="474"/>
    </location>
</feature>
<dbReference type="AlphaFoldDB" id="A0A364MZG3"/>
<gene>
    <name evidence="2" type="ORF">DDE83_006223</name>
</gene>
<dbReference type="STRING" id="183478.A0A364MZG3"/>
<sequence length="546" mass="61174">MDAMRLTSSRSDAAQARYEMLIGRVSIPYATLLISLNDDVRSVERQLPYCFVALMNLQQKKHVTEPAPCHEPQHIPPSTPLLSPSSMDGALPDEEDKDDNASTSSLSADSMFSLESAETRATSFTNYSGFTQAQVEGARRSLVSILRDNEDLVPLYLSARVNPKIGAKRLRRKMRGIITTYAENLEDEASDHLQLSASRLVRAEASRVARCIASEDEKHLRDPVNRLLEDIDEEFQESPVEHTHYGELNAFCAFLRDGKAFSTLRAQIQAFCSPEITPSIDKCTTDSAPSTKAANNLMEHTWVSLQENAQSIGSSILLGINSELLAKAFLLLLVDAIFLVTDDLLMTLGFLEPPLEVGWTRIRCQCFCGKRYFDDVMEICEGGIQALIRNIQHSLADTTINAVSYNERTKVQQYTGRFSTWIKVVYQRIADVLSWRYRRPIGLPHHNARNAASTTPIAAGGQSPRQQQPPKHQSTFDLMSCVHSSGEDIVLLQHDLRGIGNDLSLFDLLKQKILLRRNRILLALSCRSIQGIYFSKVSQHQPPQKR</sequence>
<feature type="region of interest" description="Disordered" evidence="1">
    <location>
        <begin position="65"/>
        <end position="109"/>
    </location>
</feature>
<evidence type="ECO:0000313" key="2">
    <source>
        <dbReference type="EMBL" id="RAR07978.1"/>
    </source>
</evidence>
<dbReference type="Proteomes" id="UP000249619">
    <property type="component" value="Unassembled WGS sequence"/>
</dbReference>
<evidence type="ECO:0000256" key="1">
    <source>
        <dbReference type="SAM" id="MobiDB-lite"/>
    </source>
</evidence>
<name>A0A364MZG3_STELY</name>
<comment type="caution">
    <text evidence="2">The sequence shown here is derived from an EMBL/GenBank/DDBJ whole genome shotgun (WGS) entry which is preliminary data.</text>
</comment>
<dbReference type="EMBL" id="QGDH01000093">
    <property type="protein sequence ID" value="RAR07978.1"/>
    <property type="molecule type" value="Genomic_DNA"/>
</dbReference>